<comment type="caution">
    <text evidence="2">The sequence shown here is derived from an EMBL/GenBank/DDBJ whole genome shotgun (WGS) entry which is preliminary data.</text>
</comment>
<dbReference type="SUPFAM" id="SSF51126">
    <property type="entry name" value="Pectin lyase-like"/>
    <property type="match status" value="1"/>
</dbReference>
<evidence type="ECO:0008006" key="4">
    <source>
        <dbReference type="Google" id="ProtNLM"/>
    </source>
</evidence>
<feature type="transmembrane region" description="Helical" evidence="1">
    <location>
        <begin position="12"/>
        <end position="31"/>
    </location>
</feature>
<keyword evidence="1" id="KW-0812">Transmembrane</keyword>
<evidence type="ECO:0000256" key="1">
    <source>
        <dbReference type="SAM" id="Phobius"/>
    </source>
</evidence>
<reference evidence="2 3" key="1">
    <citation type="journal article" date="2016" name="Nat. Commun.">
        <title>Thousands of microbial genomes shed light on interconnected biogeochemical processes in an aquifer system.</title>
        <authorList>
            <person name="Anantharaman K."/>
            <person name="Brown C.T."/>
            <person name="Hug L.A."/>
            <person name="Sharon I."/>
            <person name="Castelle C.J."/>
            <person name="Probst A.J."/>
            <person name="Thomas B.C."/>
            <person name="Singh A."/>
            <person name="Wilkins M.J."/>
            <person name="Karaoz U."/>
            <person name="Brodie E.L."/>
            <person name="Williams K.H."/>
            <person name="Hubbard S.S."/>
            <person name="Banfield J.F."/>
        </authorList>
    </citation>
    <scope>NUCLEOTIDE SEQUENCE [LARGE SCALE GENOMIC DNA]</scope>
</reference>
<dbReference type="EMBL" id="MGDD01000247">
    <property type="protein sequence ID" value="OGL43964.1"/>
    <property type="molecule type" value="Genomic_DNA"/>
</dbReference>
<keyword evidence="1" id="KW-1133">Transmembrane helix</keyword>
<evidence type="ECO:0000313" key="3">
    <source>
        <dbReference type="Proteomes" id="UP000179266"/>
    </source>
</evidence>
<sequence length="519" mass="54506">MEYVKIAIIKKILTAIFVWGLLLLYPFHSWATNIYVDAKSGDDMDSGLSWSEAKATICSGLWLSNTLSGADTVHVAQGTYNEAITLVEESVLLGGYPSGGGTRNPDIYISKITSRLPIVTGADNAVIDGFTITGGTVSVSISPACAIFCDRTSPTISNNVIEDNKILDFNDINAGAGVYCLNSGAVITNNLIQNNSVTGLEDLPSVPSIYGGGIMCENSTCTIKGNVIKNNMVQGGNTSVTASYGGHAYGGGICCKLSSCLITGNVIDNNQVFGGDGGRLGGYAFGGGIYSNTDVITRNFITSNTISEGFGGAPGYSQGGGIYGGIQIENNLIKSNYGYYGGGICSSGKIANNTISSNDAYSGGGIEVLMDAIVVNNILNDNMSSAISEKSPSGYTKPALVQNNNFYNCGSLYEASGGTYTVITDIEITLTYCKYNITCPPDFKAGSDYRLSGSSCCIDGGTSYLAPSEDLDGNARPFGSGYDIGADEYYASNVPILNNKLLLLFISLVFIFSLIYKIR</sequence>
<dbReference type="InterPro" id="IPR011050">
    <property type="entry name" value="Pectin_lyase_fold/virulence"/>
</dbReference>
<dbReference type="NCBIfam" id="NF041518">
    <property type="entry name" value="choice_anch_Q"/>
    <property type="match status" value="1"/>
</dbReference>
<dbReference type="SMART" id="SM00710">
    <property type="entry name" value="PbH1"/>
    <property type="match status" value="7"/>
</dbReference>
<protein>
    <recommendedName>
        <fullName evidence="4">Right handed beta helix domain-containing protein</fullName>
    </recommendedName>
</protein>
<proteinExistence type="predicted"/>
<dbReference type="Proteomes" id="UP000179266">
    <property type="component" value="Unassembled WGS sequence"/>
</dbReference>
<accession>A0A1F7RSG1</accession>
<evidence type="ECO:0000313" key="2">
    <source>
        <dbReference type="EMBL" id="OGL43964.1"/>
    </source>
</evidence>
<dbReference type="InterPro" id="IPR006626">
    <property type="entry name" value="PbH1"/>
</dbReference>
<gene>
    <name evidence="2" type="ORF">A2161_02235</name>
</gene>
<feature type="transmembrane region" description="Helical" evidence="1">
    <location>
        <begin position="501"/>
        <end position="518"/>
    </location>
</feature>
<keyword evidence="1" id="KW-0472">Membrane</keyword>
<dbReference type="InterPro" id="IPR012334">
    <property type="entry name" value="Pectin_lyas_fold"/>
</dbReference>
<name>A0A1F7RSG1_9BACT</name>
<dbReference type="AlphaFoldDB" id="A0A1F7RSG1"/>
<dbReference type="Gene3D" id="2.160.20.10">
    <property type="entry name" value="Single-stranded right-handed beta-helix, Pectin lyase-like"/>
    <property type="match status" value="1"/>
</dbReference>
<organism evidence="2 3">
    <name type="scientific">Candidatus Schekmanbacteria bacterium RBG_13_48_7</name>
    <dbReference type="NCBI Taxonomy" id="1817878"/>
    <lineage>
        <taxon>Bacteria</taxon>
        <taxon>Candidatus Schekmaniibacteriota</taxon>
    </lineage>
</organism>
<dbReference type="InterPro" id="IPR059226">
    <property type="entry name" value="Choice_anch_Q_dom"/>
</dbReference>